<reference evidence="1 2" key="1">
    <citation type="submission" date="2013-09" db="EMBL/GenBank/DDBJ databases">
        <title>Corchorus capsularis genome sequencing.</title>
        <authorList>
            <person name="Alam M."/>
            <person name="Haque M.S."/>
            <person name="Islam M.S."/>
            <person name="Emdad E.M."/>
            <person name="Islam M.M."/>
            <person name="Ahmed B."/>
            <person name="Halim A."/>
            <person name="Hossen Q.M.M."/>
            <person name="Hossain M.Z."/>
            <person name="Ahmed R."/>
            <person name="Khan M.M."/>
            <person name="Islam R."/>
            <person name="Rashid M.M."/>
            <person name="Khan S.A."/>
            <person name="Rahman M.S."/>
            <person name="Alam M."/>
        </authorList>
    </citation>
    <scope>NUCLEOTIDE SEQUENCE [LARGE SCALE GENOMIC DNA]</scope>
    <source>
        <strain evidence="2">cv. CVL-1</strain>
        <tissue evidence="1">Whole seedling</tissue>
    </source>
</reference>
<dbReference type="AlphaFoldDB" id="A0A1R3J5D7"/>
<dbReference type="Proteomes" id="UP000188268">
    <property type="component" value="Unassembled WGS sequence"/>
</dbReference>
<sequence>MALLEKNYKGGVNLRVKGSRVFGLTRKEGEEEEALVTLRFWVINHGECGDGG</sequence>
<dbReference type="EMBL" id="AWWV01008541">
    <property type="protein sequence ID" value="OMO90024.1"/>
    <property type="molecule type" value="Genomic_DNA"/>
</dbReference>
<accession>A0A1R3J5D7</accession>
<keyword evidence="2" id="KW-1185">Reference proteome</keyword>
<evidence type="ECO:0000313" key="1">
    <source>
        <dbReference type="EMBL" id="OMO90024.1"/>
    </source>
</evidence>
<organism evidence="1 2">
    <name type="scientific">Corchorus capsularis</name>
    <name type="common">Jute</name>
    <dbReference type="NCBI Taxonomy" id="210143"/>
    <lineage>
        <taxon>Eukaryota</taxon>
        <taxon>Viridiplantae</taxon>
        <taxon>Streptophyta</taxon>
        <taxon>Embryophyta</taxon>
        <taxon>Tracheophyta</taxon>
        <taxon>Spermatophyta</taxon>
        <taxon>Magnoliopsida</taxon>
        <taxon>eudicotyledons</taxon>
        <taxon>Gunneridae</taxon>
        <taxon>Pentapetalae</taxon>
        <taxon>rosids</taxon>
        <taxon>malvids</taxon>
        <taxon>Malvales</taxon>
        <taxon>Malvaceae</taxon>
        <taxon>Grewioideae</taxon>
        <taxon>Apeibeae</taxon>
        <taxon>Corchorus</taxon>
    </lineage>
</organism>
<gene>
    <name evidence="1" type="ORF">CCACVL1_07543</name>
</gene>
<evidence type="ECO:0000313" key="2">
    <source>
        <dbReference type="Proteomes" id="UP000188268"/>
    </source>
</evidence>
<protein>
    <submittedName>
        <fullName evidence="1">Uncharacterized protein</fullName>
    </submittedName>
</protein>
<dbReference type="Gramene" id="OMO90024">
    <property type="protein sequence ID" value="OMO90024"/>
    <property type="gene ID" value="CCACVL1_07543"/>
</dbReference>
<proteinExistence type="predicted"/>
<comment type="caution">
    <text evidence="1">The sequence shown here is derived from an EMBL/GenBank/DDBJ whole genome shotgun (WGS) entry which is preliminary data.</text>
</comment>
<name>A0A1R3J5D7_COCAP</name>